<name>A0A5M4F9C0_9ACTN</name>
<evidence type="ECO:0000259" key="1">
    <source>
        <dbReference type="Pfam" id="PF02627"/>
    </source>
</evidence>
<dbReference type="Gene3D" id="1.20.1290.10">
    <property type="entry name" value="AhpD-like"/>
    <property type="match status" value="1"/>
</dbReference>
<dbReference type="InterPro" id="IPR029032">
    <property type="entry name" value="AhpD-like"/>
</dbReference>
<organism evidence="2 3">
    <name type="scientific">Aeromicrobium ginsengisoli</name>
    <dbReference type="NCBI Taxonomy" id="363867"/>
    <lineage>
        <taxon>Bacteria</taxon>
        <taxon>Bacillati</taxon>
        <taxon>Actinomycetota</taxon>
        <taxon>Actinomycetes</taxon>
        <taxon>Propionibacteriales</taxon>
        <taxon>Nocardioidaceae</taxon>
        <taxon>Aeromicrobium</taxon>
    </lineage>
</organism>
<evidence type="ECO:0000313" key="3">
    <source>
        <dbReference type="Proteomes" id="UP000380867"/>
    </source>
</evidence>
<dbReference type="OrthoDB" id="9802489at2"/>
<gene>
    <name evidence="2" type="ORF">ESP70_019080</name>
</gene>
<comment type="caution">
    <text evidence="2">The sequence shown here is derived from an EMBL/GenBank/DDBJ whole genome shotgun (WGS) entry which is preliminary data.</text>
</comment>
<dbReference type="SUPFAM" id="SSF69118">
    <property type="entry name" value="AhpD-like"/>
    <property type="match status" value="1"/>
</dbReference>
<proteinExistence type="predicted"/>
<evidence type="ECO:0000313" key="2">
    <source>
        <dbReference type="EMBL" id="KAA1394307.1"/>
    </source>
</evidence>
<feature type="domain" description="Carboxymuconolactone decarboxylase-like" evidence="1">
    <location>
        <begin position="45"/>
        <end position="129"/>
    </location>
</feature>
<dbReference type="GO" id="GO:0051920">
    <property type="term" value="F:peroxiredoxin activity"/>
    <property type="evidence" value="ECO:0007669"/>
    <property type="project" value="InterPro"/>
</dbReference>
<reference evidence="2" key="1">
    <citation type="submission" date="2019-09" db="EMBL/GenBank/DDBJ databases">
        <authorList>
            <person name="Li J."/>
        </authorList>
    </citation>
    <scope>NUCLEOTIDE SEQUENCE [LARGE SCALE GENOMIC DNA]</scope>
    <source>
        <strain evidence="2">JCM 14732</strain>
    </source>
</reference>
<dbReference type="Pfam" id="PF02627">
    <property type="entry name" value="CMD"/>
    <property type="match status" value="1"/>
</dbReference>
<sequence>MSDQPDQNDSHAPFAQALDNAEALLGFRLERFLQSTPSEPANSEDFKRIATVHAFGDVWPRDEHLDVRTRALVSVTVAATLGTLEPLRGQLRIALNSGATKEEIVEVFIQIAVYGGVARAFECYQIAAEVFAEQE</sequence>
<dbReference type="PANTHER" id="PTHR33570">
    <property type="entry name" value="4-CARBOXYMUCONOLACTONE DECARBOXYLASE FAMILY PROTEIN"/>
    <property type="match status" value="1"/>
</dbReference>
<dbReference type="PANTHER" id="PTHR33570:SF2">
    <property type="entry name" value="CARBOXYMUCONOLACTONE DECARBOXYLASE-LIKE DOMAIN-CONTAINING PROTEIN"/>
    <property type="match status" value="1"/>
</dbReference>
<dbReference type="AlphaFoldDB" id="A0A5M4F9C0"/>
<protein>
    <submittedName>
        <fullName evidence="2">Carboxymuconolactone decarboxylase family protein</fullName>
    </submittedName>
</protein>
<dbReference type="InterPro" id="IPR003779">
    <property type="entry name" value="CMD-like"/>
</dbReference>
<keyword evidence="3" id="KW-1185">Reference proteome</keyword>
<dbReference type="RefSeq" id="WP_149690917.1">
    <property type="nucleotide sequence ID" value="NZ_SDPQ02000004.1"/>
</dbReference>
<dbReference type="InterPro" id="IPR052512">
    <property type="entry name" value="4CMD/NDH-1_regulator"/>
</dbReference>
<dbReference type="Proteomes" id="UP000380867">
    <property type="component" value="Unassembled WGS sequence"/>
</dbReference>
<accession>A0A5M4F9C0</accession>
<dbReference type="EMBL" id="SDPQ02000004">
    <property type="protein sequence ID" value="KAA1394307.1"/>
    <property type="molecule type" value="Genomic_DNA"/>
</dbReference>